<dbReference type="OrthoDB" id="121143at2"/>
<accession>A0A1H7VJI2</accession>
<dbReference type="SUPFAM" id="SSF46785">
    <property type="entry name" value="Winged helix' DNA-binding domain"/>
    <property type="match status" value="1"/>
</dbReference>
<evidence type="ECO:0000313" key="2">
    <source>
        <dbReference type="EMBL" id="SEM08968.1"/>
    </source>
</evidence>
<keyword evidence="1" id="KW-0175">Coiled coil</keyword>
<dbReference type="AlphaFoldDB" id="A0A1H7VJI2"/>
<sequence>MIFTAAHLEGIRSGAVTLAFRRWDRPRVRAGSSQRTAVGVIAFDVVEEIAPSEVTDADAEAAGFPSAEKMLAFVDKKAHGPILYRIALRYGGADPRQALRENAELSVAELEKLRRRLARMDANGAWTEATLRLIGERPAVVSTELAEAMSMERQPFKIRVRRLKELGLTESLEVGYRLSPRGRRVLETLFADGAGA</sequence>
<dbReference type="InterPro" id="IPR036390">
    <property type="entry name" value="WH_DNA-bd_sf"/>
</dbReference>
<evidence type="ECO:0008006" key="4">
    <source>
        <dbReference type="Google" id="ProtNLM"/>
    </source>
</evidence>
<keyword evidence="3" id="KW-1185">Reference proteome</keyword>
<proteinExistence type="predicted"/>
<dbReference type="Proteomes" id="UP000198677">
    <property type="component" value="Unassembled WGS sequence"/>
</dbReference>
<evidence type="ECO:0000256" key="1">
    <source>
        <dbReference type="SAM" id="Coils"/>
    </source>
</evidence>
<evidence type="ECO:0000313" key="3">
    <source>
        <dbReference type="Proteomes" id="UP000198677"/>
    </source>
</evidence>
<dbReference type="EMBL" id="FOAW01000022">
    <property type="protein sequence ID" value="SEM08968.1"/>
    <property type="molecule type" value="Genomic_DNA"/>
</dbReference>
<organism evidence="2 3">
    <name type="scientific">Rhodococcus maanshanensis</name>
    <dbReference type="NCBI Taxonomy" id="183556"/>
    <lineage>
        <taxon>Bacteria</taxon>
        <taxon>Bacillati</taxon>
        <taxon>Actinomycetota</taxon>
        <taxon>Actinomycetes</taxon>
        <taxon>Mycobacteriales</taxon>
        <taxon>Nocardiaceae</taxon>
        <taxon>Rhodococcus</taxon>
    </lineage>
</organism>
<protein>
    <recommendedName>
        <fullName evidence="4">ASCH domain-containing protein</fullName>
    </recommendedName>
</protein>
<reference evidence="3" key="1">
    <citation type="submission" date="2016-10" db="EMBL/GenBank/DDBJ databases">
        <authorList>
            <person name="Varghese N."/>
            <person name="Submissions S."/>
        </authorList>
    </citation>
    <scope>NUCLEOTIDE SEQUENCE [LARGE SCALE GENOMIC DNA]</scope>
    <source>
        <strain evidence="3">DSM 44675</strain>
    </source>
</reference>
<name>A0A1H7VJI2_9NOCA</name>
<gene>
    <name evidence="2" type="ORF">SAMN05444583_12225</name>
</gene>
<dbReference type="RefSeq" id="WP_072754195.1">
    <property type="nucleotide sequence ID" value="NZ_FOAW01000022.1"/>
</dbReference>
<feature type="coiled-coil region" evidence="1">
    <location>
        <begin position="96"/>
        <end position="123"/>
    </location>
</feature>